<dbReference type="PANTHER" id="PTHR35602">
    <property type="entry name" value="ESTERASE YQIA-RELATED"/>
    <property type="match status" value="1"/>
</dbReference>
<dbReference type="OrthoDB" id="9814831at2"/>
<dbReference type="Gene3D" id="3.40.50.1820">
    <property type="entry name" value="alpha/beta hydrolase"/>
    <property type="match status" value="1"/>
</dbReference>
<keyword evidence="2" id="KW-1185">Reference proteome</keyword>
<dbReference type="InterPro" id="IPR008886">
    <property type="entry name" value="UPF0227/Esterase_YqiA"/>
</dbReference>
<dbReference type="InterPro" id="IPR029058">
    <property type="entry name" value="AB_hydrolase_fold"/>
</dbReference>
<evidence type="ECO:0008006" key="3">
    <source>
        <dbReference type="Google" id="ProtNLM"/>
    </source>
</evidence>
<proteinExistence type="predicted"/>
<accession>A0A4R7NJ04</accession>
<name>A0A4R7NJ04_9GAMM</name>
<comment type="caution">
    <text evidence="1">The sequence shown here is derived from an EMBL/GenBank/DDBJ whole genome shotgun (WGS) entry which is preliminary data.</text>
</comment>
<gene>
    <name evidence="1" type="ORF">C8E00_106107</name>
</gene>
<dbReference type="Pfam" id="PF05728">
    <property type="entry name" value="UPF0227"/>
    <property type="match status" value="1"/>
</dbReference>
<dbReference type="SUPFAM" id="SSF53474">
    <property type="entry name" value="alpha/beta-Hydrolases"/>
    <property type="match status" value="1"/>
</dbReference>
<evidence type="ECO:0000313" key="1">
    <source>
        <dbReference type="EMBL" id="TDU20457.1"/>
    </source>
</evidence>
<sequence>MYSFCGMLVTPVATMTSVTDILYLHGFNSGAASPKAQLIAASCERLASEGGGAPRCVTPQLPHRPDQALACAERELRALGEDTLLIGSSMGGFLATCLAERAGLRAVLINPAVRPARLVAQWEGAAFENPYTHERFTIDAQHGAALEAMTPSGVIDPRRYRVLLGSADETLDCRDALAFYAGASMLVHPGGDHGFSALADYLPAIFAHGGWTLPPRSPTRSDEST</sequence>
<reference evidence="1 2" key="1">
    <citation type="submission" date="2019-03" db="EMBL/GenBank/DDBJ databases">
        <title>Genomic Encyclopedia of Type Strains, Phase IV (KMG-IV): sequencing the most valuable type-strain genomes for metagenomic binning, comparative biology and taxonomic classification.</title>
        <authorList>
            <person name="Goeker M."/>
        </authorList>
    </citation>
    <scope>NUCLEOTIDE SEQUENCE [LARGE SCALE GENOMIC DNA]</scope>
    <source>
        <strain evidence="1 2">DSM 6770</strain>
    </source>
</reference>
<organism evidence="1 2">
    <name type="scientific">Chromohalobacter marismortui</name>
    <dbReference type="NCBI Taxonomy" id="42055"/>
    <lineage>
        <taxon>Bacteria</taxon>
        <taxon>Pseudomonadati</taxon>
        <taxon>Pseudomonadota</taxon>
        <taxon>Gammaproteobacteria</taxon>
        <taxon>Oceanospirillales</taxon>
        <taxon>Halomonadaceae</taxon>
        <taxon>Chromohalobacter</taxon>
    </lineage>
</organism>
<dbReference type="EMBL" id="SOBR01000006">
    <property type="protein sequence ID" value="TDU20457.1"/>
    <property type="molecule type" value="Genomic_DNA"/>
</dbReference>
<dbReference type="PANTHER" id="PTHR35602:SF3">
    <property type="entry name" value="ESTERASE YQIA"/>
    <property type="match status" value="1"/>
</dbReference>
<dbReference type="Proteomes" id="UP000295380">
    <property type="component" value="Unassembled WGS sequence"/>
</dbReference>
<evidence type="ECO:0000313" key="2">
    <source>
        <dbReference type="Proteomes" id="UP000295380"/>
    </source>
</evidence>
<protein>
    <recommendedName>
        <fullName evidence="3">Esterase</fullName>
    </recommendedName>
</protein>
<dbReference type="AlphaFoldDB" id="A0A4R7NJ04"/>